<dbReference type="PANTHER" id="PTHR33744">
    <property type="entry name" value="CARBOHYDRATE DIACID REGULATOR"/>
    <property type="match status" value="1"/>
</dbReference>
<organism evidence="5 6">
    <name type="scientific">Catenulispora pinistramenti</name>
    <dbReference type="NCBI Taxonomy" id="2705254"/>
    <lineage>
        <taxon>Bacteria</taxon>
        <taxon>Bacillati</taxon>
        <taxon>Actinomycetota</taxon>
        <taxon>Actinomycetes</taxon>
        <taxon>Catenulisporales</taxon>
        <taxon>Catenulisporaceae</taxon>
        <taxon>Catenulispora</taxon>
    </lineage>
</organism>
<evidence type="ECO:0000259" key="2">
    <source>
        <dbReference type="Pfam" id="PF13556"/>
    </source>
</evidence>
<proteinExistence type="inferred from homology"/>
<evidence type="ECO:0000313" key="5">
    <source>
        <dbReference type="EMBL" id="MBS2547242.1"/>
    </source>
</evidence>
<sequence length="402" mass="43521">MQQIASRNAVDAEIARLAGLMLARTDELTDLVLNRVAEEFPLYIGMIEPVALHATIKDHIHFAFEPITRYMPPDSRPAATSGRDRAMEGIPLTVIMDGYRIAFGVLWKELAGTADSVGLSTKAALRAASEVMDTLDAFTRESSAAYKEELRYQARREEQQRAALVQALLEGRLDDTNVWEAAELLRLPTIGPYVVIAARVANAGEYGLPHIERELGGMGIDSAWRLMHDVEVGVAHVPRPGDQFEKMVTALAAEGTGRVGVSPPYDHLLSTSQAMRLARIAMRGAQERRTVVVFGRDPLSAAAASAPDIMPQVADSVLGGLDGLPGEDRTLLLDTFGAWLDSDGSAAGAAKRLFVHPNTIRYRLRRLEERTGRLLSNPRSVAELSLAYEIDCALAGDGGAAG</sequence>
<dbReference type="Gene3D" id="1.10.10.2840">
    <property type="entry name" value="PucR C-terminal helix-turn-helix domain"/>
    <property type="match status" value="1"/>
</dbReference>
<evidence type="ECO:0000259" key="3">
    <source>
        <dbReference type="Pfam" id="PF14361"/>
    </source>
</evidence>
<evidence type="ECO:0000256" key="1">
    <source>
        <dbReference type="ARBA" id="ARBA00006754"/>
    </source>
</evidence>
<dbReference type="InterPro" id="IPR025751">
    <property type="entry name" value="RsbRD_N_dom"/>
</dbReference>
<evidence type="ECO:0000313" key="6">
    <source>
        <dbReference type="Proteomes" id="UP000730482"/>
    </source>
</evidence>
<evidence type="ECO:0000259" key="4">
    <source>
        <dbReference type="Pfam" id="PF17853"/>
    </source>
</evidence>
<dbReference type="InterPro" id="IPR051448">
    <property type="entry name" value="CdaR-like_regulators"/>
</dbReference>
<dbReference type="InterPro" id="IPR041522">
    <property type="entry name" value="CdaR_GGDEF"/>
</dbReference>
<name>A0ABS5KMF7_9ACTN</name>
<dbReference type="Pfam" id="PF13556">
    <property type="entry name" value="HTH_30"/>
    <property type="match status" value="1"/>
</dbReference>
<dbReference type="InterPro" id="IPR042070">
    <property type="entry name" value="PucR_C-HTH_sf"/>
</dbReference>
<keyword evidence="6" id="KW-1185">Reference proteome</keyword>
<feature type="domain" description="RsbT co-antagonist protein RsbRD N-terminal" evidence="3">
    <location>
        <begin position="26"/>
        <end position="161"/>
    </location>
</feature>
<feature type="domain" description="PucR C-terminal helix-turn-helix" evidence="2">
    <location>
        <begin position="332"/>
        <end position="389"/>
    </location>
</feature>
<dbReference type="Pfam" id="PF14361">
    <property type="entry name" value="RsbRD_N"/>
    <property type="match status" value="1"/>
</dbReference>
<reference evidence="5 6" key="1">
    <citation type="submission" date="2020-02" db="EMBL/GenBank/DDBJ databases">
        <title>Acidophilic actinobacteria isolated from forest soil.</title>
        <authorList>
            <person name="Golinska P."/>
        </authorList>
    </citation>
    <scope>NUCLEOTIDE SEQUENCE [LARGE SCALE GENOMIC DNA]</scope>
    <source>
        <strain evidence="5 6">NL8</strain>
    </source>
</reference>
<dbReference type="PANTHER" id="PTHR33744:SF1">
    <property type="entry name" value="DNA-BINDING TRANSCRIPTIONAL ACTIVATOR ADER"/>
    <property type="match status" value="1"/>
</dbReference>
<dbReference type="EMBL" id="JAAFYZ010000024">
    <property type="protein sequence ID" value="MBS2547242.1"/>
    <property type="molecule type" value="Genomic_DNA"/>
</dbReference>
<comment type="caution">
    <text evidence="5">The sequence shown here is derived from an EMBL/GenBank/DDBJ whole genome shotgun (WGS) entry which is preliminary data.</text>
</comment>
<dbReference type="RefSeq" id="WP_212008838.1">
    <property type="nucleotide sequence ID" value="NZ_JAAFYZ010000024.1"/>
</dbReference>
<protein>
    <submittedName>
        <fullName evidence="5">Helix-turn-helix domain-containing protein</fullName>
    </submittedName>
</protein>
<dbReference type="Pfam" id="PF17853">
    <property type="entry name" value="GGDEF_2"/>
    <property type="match status" value="1"/>
</dbReference>
<feature type="domain" description="CdaR GGDEF-like" evidence="4">
    <location>
        <begin position="171"/>
        <end position="283"/>
    </location>
</feature>
<gene>
    <name evidence="5" type="ORF">KGQ19_10185</name>
</gene>
<dbReference type="Proteomes" id="UP000730482">
    <property type="component" value="Unassembled WGS sequence"/>
</dbReference>
<dbReference type="InterPro" id="IPR025736">
    <property type="entry name" value="PucR_C-HTH_dom"/>
</dbReference>
<accession>A0ABS5KMF7</accession>
<comment type="similarity">
    <text evidence="1">Belongs to the CdaR family.</text>
</comment>